<dbReference type="PANTHER" id="PTHR11076">
    <property type="entry name" value="DNA REPAIR POLYMERASE UMUC / TRANSFERASE FAMILY MEMBER"/>
    <property type="match status" value="1"/>
</dbReference>
<feature type="binding site" evidence="2">
    <location>
        <position position="12"/>
    </location>
    <ligand>
        <name>Mg(2+)</name>
        <dbReference type="ChEBI" id="CHEBI:18420"/>
    </ligand>
</feature>
<comment type="subunit">
    <text evidence="2">Monomer.</text>
</comment>
<dbReference type="CDD" id="cd03586">
    <property type="entry name" value="PolY_Pol_IV_kappa"/>
    <property type="match status" value="1"/>
</dbReference>
<dbReference type="PROSITE" id="PS50173">
    <property type="entry name" value="UMUC"/>
    <property type="match status" value="1"/>
</dbReference>
<comment type="function">
    <text evidence="2">Poorly processive, error-prone DNA polymerase involved in untargeted mutagenesis. Copies undamaged DNA at stalled replication forks, which arise in vivo from mismatched or misaligned primer ends. These misaligned primers can be extended by PolIV. Exhibits no 3'-5' exonuclease (proofreading) activity. May be involved in translesional synthesis, in conjunction with the beta clamp from PolIII.</text>
</comment>
<keyword evidence="2" id="KW-0460">Magnesium</keyword>
<feature type="active site" evidence="2">
    <location>
        <position position="109"/>
    </location>
</feature>
<protein>
    <recommendedName>
        <fullName evidence="2">DNA polymerase IV</fullName>
        <shortName evidence="2">Pol IV</shortName>
        <ecNumber evidence="2">2.7.7.7</ecNumber>
    </recommendedName>
</protein>
<keyword evidence="2" id="KW-0235">DNA replication</keyword>
<gene>
    <name evidence="2" type="primary">dinB</name>
    <name evidence="4" type="ORF">UU67_C0045G0003</name>
</gene>
<dbReference type="EC" id="2.7.7.7" evidence="2"/>
<dbReference type="GO" id="GO:0009432">
    <property type="term" value="P:SOS response"/>
    <property type="evidence" value="ECO:0007669"/>
    <property type="project" value="TreeGrafter"/>
</dbReference>
<feature type="domain" description="UmuC" evidence="3">
    <location>
        <begin position="8"/>
        <end position="220"/>
    </location>
</feature>
<dbReference type="InterPro" id="IPR050116">
    <property type="entry name" value="DNA_polymerase-Y"/>
</dbReference>
<keyword evidence="2" id="KW-0239">DNA-directed DNA polymerase</keyword>
<evidence type="ECO:0000313" key="4">
    <source>
        <dbReference type="EMBL" id="KKS12673.1"/>
    </source>
</evidence>
<dbReference type="InterPro" id="IPR017961">
    <property type="entry name" value="DNA_pol_Y-fam_little_finger"/>
</dbReference>
<dbReference type="InterPro" id="IPR001126">
    <property type="entry name" value="UmuC"/>
</dbReference>
<dbReference type="PANTHER" id="PTHR11076:SF33">
    <property type="entry name" value="DNA POLYMERASE KAPPA"/>
    <property type="match status" value="1"/>
</dbReference>
<dbReference type="GO" id="GO:0006281">
    <property type="term" value="P:DNA repair"/>
    <property type="evidence" value="ECO:0007669"/>
    <property type="project" value="UniProtKB-UniRule"/>
</dbReference>
<dbReference type="Gene3D" id="3.30.1490.100">
    <property type="entry name" value="DNA polymerase, Y-family, little finger domain"/>
    <property type="match status" value="1"/>
</dbReference>
<dbReference type="GO" id="GO:0005829">
    <property type="term" value="C:cytosol"/>
    <property type="evidence" value="ECO:0007669"/>
    <property type="project" value="TreeGrafter"/>
</dbReference>
<dbReference type="GO" id="GO:0003887">
    <property type="term" value="F:DNA-directed DNA polymerase activity"/>
    <property type="evidence" value="ECO:0007669"/>
    <property type="project" value="UniProtKB-UniRule"/>
</dbReference>
<dbReference type="GO" id="GO:0003684">
    <property type="term" value="F:damaged DNA binding"/>
    <property type="evidence" value="ECO:0007669"/>
    <property type="project" value="InterPro"/>
</dbReference>
<feature type="site" description="Substrate discrimination" evidence="2">
    <location>
        <position position="17"/>
    </location>
</feature>
<organism evidence="4 5">
    <name type="scientific">Candidatus Daviesbacteria bacterium GW2011_GWB1_41_5</name>
    <dbReference type="NCBI Taxonomy" id="1618429"/>
    <lineage>
        <taxon>Bacteria</taxon>
        <taxon>Candidatus Daviesiibacteriota</taxon>
    </lineage>
</organism>
<evidence type="ECO:0000256" key="1">
    <source>
        <dbReference type="ARBA" id="ARBA00010945"/>
    </source>
</evidence>
<sequence>MNHEPRTILHIDMNSYFASVEQQANPRLRGKPIGVTGGDREQRTVLATASIEAKKLGVKTGMSLWEARKVCPQIIIVKSCHDKYLSTTTKLLNIFKDYSPYFEVFSIDEVFLELPDRSGSCRSSFPSSVLGLPAGAAKGTLFRVTPRYLLAVAVAYEIKHRIKSEIGEVVTCSIGISYNKLMAKLAGSLKKPDGLVIIPNRTEAIKVLDSVELDDICGIGPAIKKRLFNLGITNFFQLRQVLKQCLLSSFKSYGETLYNMARGVDNTPILPFYEREEVKSVGHRHTLDRNTSDPNEIRQILLKISEMVAERLRHKNLVGKTIHFWYRDVNMAGFGMQKTLAHYSFDGLEIFASAWEIFQTIWDGGQVRMVGTSVSNIKPSRPINLSFLPEDKRKEKILQALDKVNNKFGDFTLHRATLIGTNSVSRKPNPFLSDRRFKI</sequence>
<dbReference type="GO" id="GO:0000287">
    <property type="term" value="F:magnesium ion binding"/>
    <property type="evidence" value="ECO:0007669"/>
    <property type="project" value="UniProtKB-UniRule"/>
</dbReference>
<comment type="caution">
    <text evidence="4">The sequence shown here is derived from an EMBL/GenBank/DDBJ whole genome shotgun (WGS) entry which is preliminary data.</text>
</comment>
<dbReference type="PATRIC" id="fig|1618429.3.peg.870"/>
<comment type="catalytic activity">
    <reaction evidence="2">
        <text>DNA(n) + a 2'-deoxyribonucleoside 5'-triphosphate = DNA(n+1) + diphosphate</text>
        <dbReference type="Rhea" id="RHEA:22508"/>
        <dbReference type="Rhea" id="RHEA-COMP:17339"/>
        <dbReference type="Rhea" id="RHEA-COMP:17340"/>
        <dbReference type="ChEBI" id="CHEBI:33019"/>
        <dbReference type="ChEBI" id="CHEBI:61560"/>
        <dbReference type="ChEBI" id="CHEBI:173112"/>
        <dbReference type="EC" id="2.7.7.7"/>
    </reaction>
</comment>
<evidence type="ECO:0000259" key="3">
    <source>
        <dbReference type="PROSITE" id="PS50173"/>
    </source>
</evidence>
<dbReference type="InterPro" id="IPR043502">
    <property type="entry name" value="DNA/RNA_pol_sf"/>
</dbReference>
<keyword evidence="2" id="KW-0963">Cytoplasm</keyword>
<dbReference type="Gene3D" id="3.40.1170.60">
    <property type="match status" value="1"/>
</dbReference>
<dbReference type="InterPro" id="IPR036775">
    <property type="entry name" value="DNA_pol_Y-fam_lit_finger_sf"/>
</dbReference>
<keyword evidence="2" id="KW-0234">DNA repair</keyword>
<feature type="binding site" evidence="2">
    <location>
        <position position="108"/>
    </location>
    <ligand>
        <name>Mg(2+)</name>
        <dbReference type="ChEBI" id="CHEBI:18420"/>
    </ligand>
</feature>
<dbReference type="AlphaFoldDB" id="A0A0G0ZI50"/>
<comment type="similarity">
    <text evidence="1 2">Belongs to the DNA polymerase type-Y family.</text>
</comment>
<keyword evidence="2" id="KW-0515">Mutator protein</keyword>
<keyword evidence="2" id="KW-0808">Transferase</keyword>
<keyword evidence="2" id="KW-0227">DNA damage</keyword>
<dbReference type="SUPFAM" id="SSF56672">
    <property type="entry name" value="DNA/RNA polymerases"/>
    <property type="match status" value="1"/>
</dbReference>
<evidence type="ECO:0000256" key="2">
    <source>
        <dbReference type="HAMAP-Rule" id="MF_01113"/>
    </source>
</evidence>
<proteinExistence type="inferred from homology"/>
<dbReference type="Pfam" id="PF11799">
    <property type="entry name" value="IMS_C"/>
    <property type="match status" value="1"/>
</dbReference>
<keyword evidence="2" id="KW-0238">DNA-binding</keyword>
<accession>A0A0G0ZI50</accession>
<dbReference type="InterPro" id="IPR043128">
    <property type="entry name" value="Rev_trsase/Diguanyl_cyclase"/>
</dbReference>
<name>A0A0G0ZI50_9BACT</name>
<keyword evidence="2" id="KW-0548">Nucleotidyltransferase</keyword>
<dbReference type="Pfam" id="PF00817">
    <property type="entry name" value="IMS"/>
    <property type="match status" value="1"/>
</dbReference>
<dbReference type="Proteomes" id="UP000034753">
    <property type="component" value="Unassembled WGS sequence"/>
</dbReference>
<reference evidence="4 5" key="1">
    <citation type="journal article" date="2015" name="Nature">
        <title>rRNA introns, odd ribosomes, and small enigmatic genomes across a large radiation of phyla.</title>
        <authorList>
            <person name="Brown C.T."/>
            <person name="Hug L.A."/>
            <person name="Thomas B.C."/>
            <person name="Sharon I."/>
            <person name="Castelle C.J."/>
            <person name="Singh A."/>
            <person name="Wilkins M.J."/>
            <person name="Williams K.H."/>
            <person name="Banfield J.F."/>
        </authorList>
    </citation>
    <scope>NUCLEOTIDE SEQUENCE [LARGE SCALE GENOMIC DNA]</scope>
</reference>
<dbReference type="Gene3D" id="3.30.70.270">
    <property type="match status" value="1"/>
</dbReference>
<comment type="subcellular location">
    <subcellularLocation>
        <location evidence="2">Cytoplasm</location>
    </subcellularLocation>
</comment>
<comment type="cofactor">
    <cofactor evidence="2">
        <name>Mg(2+)</name>
        <dbReference type="ChEBI" id="CHEBI:18420"/>
    </cofactor>
    <text evidence="2">Binds 2 magnesium ions per subunit.</text>
</comment>
<dbReference type="EMBL" id="LCBN01000045">
    <property type="protein sequence ID" value="KKS12673.1"/>
    <property type="molecule type" value="Genomic_DNA"/>
</dbReference>
<keyword evidence="2" id="KW-0479">Metal-binding</keyword>
<evidence type="ECO:0000313" key="5">
    <source>
        <dbReference type="Proteomes" id="UP000034753"/>
    </source>
</evidence>
<dbReference type="GO" id="GO:0006261">
    <property type="term" value="P:DNA-templated DNA replication"/>
    <property type="evidence" value="ECO:0007669"/>
    <property type="project" value="UniProtKB-UniRule"/>
</dbReference>
<dbReference type="SUPFAM" id="SSF100879">
    <property type="entry name" value="Lesion bypass DNA polymerase (Y-family), little finger domain"/>
    <property type="match status" value="1"/>
</dbReference>
<dbReference type="Gene3D" id="1.10.150.20">
    <property type="entry name" value="5' to 3' exonuclease, C-terminal subdomain"/>
    <property type="match status" value="1"/>
</dbReference>
<dbReference type="GO" id="GO:0042276">
    <property type="term" value="P:error-prone translesion synthesis"/>
    <property type="evidence" value="ECO:0007669"/>
    <property type="project" value="TreeGrafter"/>
</dbReference>
<dbReference type="HAMAP" id="MF_01113">
    <property type="entry name" value="DNApol_IV"/>
    <property type="match status" value="1"/>
</dbReference>
<dbReference type="InterPro" id="IPR022880">
    <property type="entry name" value="DNApol_IV"/>
</dbReference>